<dbReference type="PANTHER" id="PTHR14002:SF10">
    <property type="entry name" value="ZONA PELLUCIDA-LIKE DOMAIN-CONTAINING PROTEIN 1-RELATED"/>
    <property type="match status" value="1"/>
</dbReference>
<dbReference type="InterPro" id="IPR042235">
    <property type="entry name" value="ZP-C_dom"/>
</dbReference>
<keyword evidence="1 3" id="KW-0732">Signal</keyword>
<reference evidence="5" key="2">
    <citation type="submission" date="2025-09" db="UniProtKB">
        <authorList>
            <consortium name="Ensembl"/>
        </authorList>
    </citation>
    <scope>IDENTIFICATION</scope>
</reference>
<proteinExistence type="predicted"/>
<feature type="domain" description="ZP" evidence="4">
    <location>
        <begin position="22"/>
        <end position="294"/>
    </location>
</feature>
<evidence type="ECO:0000256" key="3">
    <source>
        <dbReference type="SAM" id="SignalP"/>
    </source>
</evidence>
<feature type="chain" id="PRO_5018649512" description="ZP domain-containing protein" evidence="3">
    <location>
        <begin position="20"/>
        <end position="342"/>
    </location>
</feature>
<evidence type="ECO:0000256" key="1">
    <source>
        <dbReference type="ARBA" id="ARBA00022729"/>
    </source>
</evidence>
<dbReference type="Ensembl" id="ENSMALT00000017124.1">
    <property type="protein sequence ID" value="ENSMALP00000016789.1"/>
    <property type="gene ID" value="ENSMALG00000011757.1"/>
</dbReference>
<keyword evidence="2" id="KW-1015">Disulfide bond</keyword>
<dbReference type="PANTHER" id="PTHR14002">
    <property type="entry name" value="ENDOGLIN/TGF-BETA RECEPTOR TYPE III"/>
    <property type="match status" value="1"/>
</dbReference>
<dbReference type="SMART" id="SM00241">
    <property type="entry name" value="ZP"/>
    <property type="match status" value="1"/>
</dbReference>
<dbReference type="Pfam" id="PF23344">
    <property type="entry name" value="ZP-N"/>
    <property type="match status" value="1"/>
</dbReference>
<dbReference type="Proteomes" id="UP000261600">
    <property type="component" value="Unplaced"/>
</dbReference>
<dbReference type="InterPro" id="IPR055356">
    <property type="entry name" value="ZP-N"/>
</dbReference>
<evidence type="ECO:0000259" key="4">
    <source>
        <dbReference type="PROSITE" id="PS51034"/>
    </source>
</evidence>
<keyword evidence="6" id="KW-1185">Reference proteome</keyword>
<feature type="signal peptide" evidence="3">
    <location>
        <begin position="1"/>
        <end position="19"/>
    </location>
</feature>
<sequence length="342" mass="38326">TIMNLIYILLFSLADNSDISVDCGTEYMDLRIYLCPLYQAQYNESLVVLNGQVKNVQCFGTADWNGTTPAVQFRIPINESAISIITEVGSGMFSDYSNVQYVNISGSVNTIDPSVGMITYRPQIIYKFSCRYPLQYLLNNTELDVSGVNVAVKDGNGTFMSTLRMQLYKDSTHQQMMFMPQTGLNLKTKIFVAVAANNLTSRFNVLMDRCYATTSSSLSSTSYDLFTGCTCDPKTIITINGVAQMACFSFEAFRFREHDNQTVSTFYIRCLIRLCLDVTCGTLMASCGPHRRRRRDTQEEVASATLSSPAIYVGEEATGMSFGQKTTIIYLYPIKITFYTLF</sequence>
<organism evidence="5 6">
    <name type="scientific">Monopterus albus</name>
    <name type="common">Swamp eel</name>
    <dbReference type="NCBI Taxonomy" id="43700"/>
    <lineage>
        <taxon>Eukaryota</taxon>
        <taxon>Metazoa</taxon>
        <taxon>Chordata</taxon>
        <taxon>Craniata</taxon>
        <taxon>Vertebrata</taxon>
        <taxon>Euteleostomi</taxon>
        <taxon>Actinopterygii</taxon>
        <taxon>Neopterygii</taxon>
        <taxon>Teleostei</taxon>
        <taxon>Neoteleostei</taxon>
        <taxon>Acanthomorphata</taxon>
        <taxon>Anabantaria</taxon>
        <taxon>Synbranchiformes</taxon>
        <taxon>Synbranchidae</taxon>
        <taxon>Monopterus</taxon>
    </lineage>
</organism>
<dbReference type="Pfam" id="PF00100">
    <property type="entry name" value="Zona_pellucida"/>
    <property type="match status" value="1"/>
</dbReference>
<evidence type="ECO:0000256" key="2">
    <source>
        <dbReference type="ARBA" id="ARBA00023157"/>
    </source>
</evidence>
<protein>
    <recommendedName>
        <fullName evidence="4">ZP domain-containing protein</fullName>
    </recommendedName>
</protein>
<name>A0A3Q3JCM7_MONAL</name>
<evidence type="ECO:0000313" key="6">
    <source>
        <dbReference type="Proteomes" id="UP000261600"/>
    </source>
</evidence>
<evidence type="ECO:0000313" key="5">
    <source>
        <dbReference type="Ensembl" id="ENSMALP00000016789.1"/>
    </source>
</evidence>
<dbReference type="InterPro" id="IPR001507">
    <property type="entry name" value="ZP_dom"/>
</dbReference>
<dbReference type="InterPro" id="IPR055355">
    <property type="entry name" value="ZP-C"/>
</dbReference>
<accession>A0A3Q3JCM7</accession>
<dbReference type="Gene3D" id="2.60.40.4100">
    <property type="entry name" value="Zona pellucida, ZP-C domain"/>
    <property type="match status" value="1"/>
</dbReference>
<dbReference type="AlphaFoldDB" id="A0A3Q3JCM7"/>
<reference evidence="5" key="1">
    <citation type="submission" date="2025-08" db="UniProtKB">
        <authorList>
            <consortium name="Ensembl"/>
        </authorList>
    </citation>
    <scope>IDENTIFICATION</scope>
</reference>
<dbReference type="PROSITE" id="PS51034">
    <property type="entry name" value="ZP_2"/>
    <property type="match status" value="1"/>
</dbReference>